<dbReference type="PANTHER" id="PTHR33375">
    <property type="entry name" value="CHROMOSOME-PARTITIONING PROTEIN PARB-RELATED"/>
    <property type="match status" value="1"/>
</dbReference>
<dbReference type="Proteomes" id="UP001265550">
    <property type="component" value="Unassembled WGS sequence"/>
</dbReference>
<dbReference type="Gene3D" id="1.10.10.2830">
    <property type="match status" value="1"/>
</dbReference>
<dbReference type="SMART" id="SM00470">
    <property type="entry name" value="ParB"/>
    <property type="match status" value="1"/>
</dbReference>
<dbReference type="RefSeq" id="WP_204735664.1">
    <property type="nucleotide sequence ID" value="NZ_JAVDWE010000031.1"/>
</dbReference>
<dbReference type="EMBL" id="JAVDWE010000031">
    <property type="protein sequence ID" value="MDR7097539.1"/>
    <property type="molecule type" value="Genomic_DNA"/>
</dbReference>
<dbReference type="SUPFAM" id="SSF109709">
    <property type="entry name" value="KorB DNA-binding domain-like"/>
    <property type="match status" value="1"/>
</dbReference>
<proteinExistence type="predicted"/>
<dbReference type="InterPro" id="IPR003115">
    <property type="entry name" value="ParB_N"/>
</dbReference>
<dbReference type="Pfam" id="PF02195">
    <property type="entry name" value="ParB_N"/>
    <property type="match status" value="1"/>
</dbReference>
<dbReference type="InterPro" id="IPR050336">
    <property type="entry name" value="Chromosome_partition/occlusion"/>
</dbReference>
<evidence type="ECO:0000313" key="3">
    <source>
        <dbReference type="Proteomes" id="UP001265550"/>
    </source>
</evidence>
<organism evidence="2 3">
    <name type="scientific">Hydrogenophaga laconesensis</name>
    <dbReference type="NCBI Taxonomy" id="1805971"/>
    <lineage>
        <taxon>Bacteria</taxon>
        <taxon>Pseudomonadati</taxon>
        <taxon>Pseudomonadota</taxon>
        <taxon>Betaproteobacteria</taxon>
        <taxon>Burkholderiales</taxon>
        <taxon>Comamonadaceae</taxon>
        <taxon>Hydrogenophaga</taxon>
    </lineage>
</organism>
<dbReference type="InterPro" id="IPR036086">
    <property type="entry name" value="ParB/Sulfiredoxin_sf"/>
</dbReference>
<evidence type="ECO:0000313" key="2">
    <source>
        <dbReference type="EMBL" id="MDR7097539.1"/>
    </source>
</evidence>
<keyword evidence="3" id="KW-1185">Reference proteome</keyword>
<accession>A0ABU1VJ89</accession>
<dbReference type="PANTHER" id="PTHR33375:SF1">
    <property type="entry name" value="CHROMOSOME-PARTITIONING PROTEIN PARB-RELATED"/>
    <property type="match status" value="1"/>
</dbReference>
<sequence length="334" mass="36102">MSKKIRPNLGLSANKDGNAMMKALEDGARATTAPLAMNAMASKEATPETSLGGALSAAALKVGEVYDMPLSMLARSDNNARVFYNPGEVEEMAESLASNGQEIPVVGYVKDGSVVVVDGQKRFNACALGKIPSLKVLIRAAPGSAADEYEASRRINEDRSTQTAFDDAVRWQELLERGAYASQDDLAARLKKSKASISKTLGLNRIPGPLRRMMADHPQTSTLAVAYEISAIFSNLDDSNAEQLEAIAEEIIKTVIKKGLGREQTIELVRSKMQGPKTRVRGDSVQVKFGNHKGAIKVVASRGEFTMNFRGLSEDEIEDLKRRVESVLAGQLTM</sequence>
<comment type="caution">
    <text evidence="2">The sequence shown here is derived from an EMBL/GenBank/DDBJ whole genome shotgun (WGS) entry which is preliminary data.</text>
</comment>
<dbReference type="SUPFAM" id="SSF110849">
    <property type="entry name" value="ParB/Sulfiredoxin"/>
    <property type="match status" value="1"/>
</dbReference>
<evidence type="ECO:0000259" key="1">
    <source>
        <dbReference type="SMART" id="SM00470"/>
    </source>
</evidence>
<protein>
    <submittedName>
        <fullName evidence="2">ParB family chromosome partitioning protein</fullName>
    </submittedName>
</protein>
<reference evidence="2 3" key="1">
    <citation type="submission" date="2023-07" db="EMBL/GenBank/DDBJ databases">
        <title>Sorghum-associated microbial communities from plants grown in Nebraska, USA.</title>
        <authorList>
            <person name="Schachtman D."/>
        </authorList>
    </citation>
    <scope>NUCLEOTIDE SEQUENCE [LARGE SCALE GENOMIC DNA]</scope>
    <source>
        <strain evidence="2 3">BE240</strain>
    </source>
</reference>
<name>A0ABU1VJ89_9BURK</name>
<feature type="domain" description="ParB-like N-terminal" evidence="1">
    <location>
        <begin position="66"/>
        <end position="157"/>
    </location>
</feature>
<dbReference type="Gene3D" id="3.90.1530.30">
    <property type="match status" value="1"/>
</dbReference>
<gene>
    <name evidence="2" type="ORF">J2X09_005315</name>
</gene>